<gene>
    <name evidence="21" type="ORF">TRICI_000697</name>
</gene>
<evidence type="ECO:0000256" key="7">
    <source>
        <dbReference type="ARBA" id="ARBA00022695"/>
    </source>
</evidence>
<evidence type="ECO:0000256" key="16">
    <source>
        <dbReference type="PIRNR" id="PIRNR036959"/>
    </source>
</evidence>
<dbReference type="SUPFAM" id="SSF56091">
    <property type="entry name" value="DNA ligase/mRNA capping enzyme, catalytic domain"/>
    <property type="match status" value="1"/>
</dbReference>
<sequence length="401" mass="47153">MAGSVPDIPGILAPPHVAHALQRRVATLLGRGNNTSFPGSQPVSFSRRHLKENLMNEDYYVCEKSDGIRCLMYLCEENREERVYLITRKNEYYLVEGLHFPTTQGPETFHKDGIIDGELVISKQDDGREETKYLMFDCLALHNKLLTGRNLDKRLGYLREYLFLPYMRLCEEFPDDTAEFPFQARFKDMERASALSKIFHEVLPRLKHVSDGLIFTSRWSPYKFGTDEKLLKWKPAEENTVDFLLILEFPQYTDPDLPEDDEDRTYTAYDWKPICHLYIWEGGKGHSPYENLYITDEEWDKLKALEEPLHERIVEAYRDKENRWRYMRFRDDKDTGNYVSTVEKVIESINDSVSKEELLAAWPDVRARWKEREREQGGLKRANSAAQHQGEAKRPKQDDQH</sequence>
<comment type="similarity">
    <text evidence="2 16">Belongs to the eukaryotic GTase family.</text>
</comment>
<dbReference type="GO" id="GO:0006370">
    <property type="term" value="P:7-methylguanosine mRNA capping"/>
    <property type="evidence" value="ECO:0007669"/>
    <property type="project" value="UniProtKB-KW"/>
</dbReference>
<evidence type="ECO:0000256" key="3">
    <source>
        <dbReference type="ARBA" id="ARBA00012475"/>
    </source>
</evidence>
<dbReference type="Gene3D" id="2.40.50.140">
    <property type="entry name" value="Nucleic acid-binding proteins"/>
    <property type="match status" value="1"/>
</dbReference>
<evidence type="ECO:0000256" key="9">
    <source>
        <dbReference type="ARBA" id="ARBA00023042"/>
    </source>
</evidence>
<dbReference type="CDD" id="cd07895">
    <property type="entry name" value="Adenylation_mRNA_capping"/>
    <property type="match status" value="1"/>
</dbReference>
<evidence type="ECO:0000259" key="20">
    <source>
        <dbReference type="Pfam" id="PF03919"/>
    </source>
</evidence>
<keyword evidence="7 16" id="KW-0548">Nucleotidyltransferase</keyword>
<dbReference type="InterPro" id="IPR017075">
    <property type="entry name" value="mRNA_cap_enzyme_alpha"/>
</dbReference>
<dbReference type="InterPro" id="IPR051029">
    <property type="entry name" value="mRNA_Capping_Enz/RNA_Phosphat"/>
</dbReference>
<feature type="domain" description="mRNA capping enzyme C-terminal" evidence="20">
    <location>
        <begin position="238"/>
        <end position="359"/>
    </location>
</feature>
<dbReference type="GO" id="GO:0031533">
    <property type="term" value="C:mRNA capping enzyme complex"/>
    <property type="evidence" value="ECO:0007669"/>
    <property type="project" value="InterPro"/>
</dbReference>
<feature type="domain" description="mRNA capping enzyme adenylation" evidence="19">
    <location>
        <begin position="41"/>
        <end position="234"/>
    </location>
</feature>
<comment type="caution">
    <text evidence="21">The sequence shown here is derived from an EMBL/GenBank/DDBJ whole genome shotgun (WGS) entry which is preliminary data.</text>
</comment>
<dbReference type="PANTHER" id="PTHR10367">
    <property type="entry name" value="MRNA-CAPPING ENZYME"/>
    <property type="match status" value="1"/>
</dbReference>
<comment type="subcellular location">
    <subcellularLocation>
        <location evidence="1 16">Nucleus</location>
    </subcellularLocation>
</comment>
<dbReference type="AlphaFoldDB" id="A0A642VBA5"/>
<evidence type="ECO:0000256" key="4">
    <source>
        <dbReference type="ARBA" id="ARBA00019171"/>
    </source>
</evidence>
<keyword evidence="6 16" id="KW-0808">Transferase</keyword>
<accession>A0A642VBA5</accession>
<dbReference type="InterPro" id="IPR012340">
    <property type="entry name" value="NA-bd_OB-fold"/>
</dbReference>
<evidence type="ECO:0000313" key="21">
    <source>
        <dbReference type="EMBL" id="KAA8917151.1"/>
    </source>
</evidence>
<evidence type="ECO:0000256" key="18">
    <source>
        <dbReference type="SAM" id="MobiDB-lite"/>
    </source>
</evidence>
<evidence type="ECO:0000256" key="13">
    <source>
        <dbReference type="ARBA" id="ARBA00030702"/>
    </source>
</evidence>
<evidence type="ECO:0000259" key="19">
    <source>
        <dbReference type="Pfam" id="PF01331"/>
    </source>
</evidence>
<keyword evidence="11 16" id="KW-0539">Nucleus</keyword>
<name>A0A642VBA5_9ASCO</name>
<dbReference type="Pfam" id="PF01331">
    <property type="entry name" value="mRNA_cap_enzyme"/>
    <property type="match status" value="1"/>
</dbReference>
<dbReference type="OrthoDB" id="200924at2759"/>
<dbReference type="EMBL" id="SWFS01000061">
    <property type="protein sequence ID" value="KAA8917151.1"/>
    <property type="molecule type" value="Genomic_DNA"/>
</dbReference>
<evidence type="ECO:0000256" key="17">
    <source>
        <dbReference type="PIRSR" id="PIRSR036959-1"/>
    </source>
</evidence>
<evidence type="ECO:0000256" key="11">
    <source>
        <dbReference type="ARBA" id="ARBA00023242"/>
    </source>
</evidence>
<dbReference type="GO" id="GO:0005525">
    <property type="term" value="F:GTP binding"/>
    <property type="evidence" value="ECO:0007669"/>
    <property type="project" value="UniProtKB-KW"/>
</dbReference>
<reference evidence="21" key="1">
    <citation type="journal article" date="2019" name="G3 (Bethesda)">
        <title>Genome Assemblies of Two Rare Opportunistic Yeast Pathogens: Diutina rugosa (syn. Candida rugosa) and Trichomonascus ciferrii (syn. Candida ciferrii).</title>
        <authorList>
            <person name="Mixao V."/>
            <person name="Saus E."/>
            <person name="Hansen A.P."/>
            <person name="Lass-Florl C."/>
            <person name="Gabaldon T."/>
        </authorList>
    </citation>
    <scope>NUCLEOTIDE SEQUENCE</scope>
    <source>
        <strain evidence="21">CBS 4856</strain>
    </source>
</reference>
<dbReference type="PANTHER" id="PTHR10367:SF17">
    <property type="entry name" value="MRNA-CAPPING ENZYME"/>
    <property type="match status" value="1"/>
</dbReference>
<evidence type="ECO:0000256" key="6">
    <source>
        <dbReference type="ARBA" id="ARBA00022679"/>
    </source>
</evidence>
<evidence type="ECO:0000256" key="10">
    <source>
        <dbReference type="ARBA" id="ARBA00023134"/>
    </source>
</evidence>
<dbReference type="Proteomes" id="UP000761534">
    <property type="component" value="Unassembled WGS sequence"/>
</dbReference>
<proteinExistence type="inferred from homology"/>
<keyword evidence="22" id="KW-1185">Reference proteome</keyword>
<evidence type="ECO:0000256" key="14">
    <source>
        <dbReference type="ARBA" id="ARBA00044624"/>
    </source>
</evidence>
<evidence type="ECO:0000256" key="15">
    <source>
        <dbReference type="ARBA" id="ARBA00047082"/>
    </source>
</evidence>
<feature type="active site" description="N6-GMP-lysine intermediate" evidence="17">
    <location>
        <position position="64"/>
    </location>
</feature>
<evidence type="ECO:0000256" key="12">
    <source>
        <dbReference type="ARBA" id="ARBA00029909"/>
    </source>
</evidence>
<keyword evidence="9 16" id="KW-0506">mRNA capping</keyword>
<protein>
    <recommendedName>
        <fullName evidence="4 16">mRNA-capping enzyme subunit alpha</fullName>
        <ecNumber evidence="3 16">2.7.7.50</ecNumber>
    </recommendedName>
    <alternativeName>
        <fullName evidence="12 16">GTP--RNA guanylyltransferase</fullName>
    </alternativeName>
    <alternativeName>
        <fullName evidence="13 16">mRNA guanylyltransferase</fullName>
    </alternativeName>
</protein>
<dbReference type="PIRSF" id="PIRSF036959">
    <property type="entry name" value="mRNA_cap_alpha"/>
    <property type="match status" value="1"/>
</dbReference>
<feature type="region of interest" description="Disordered" evidence="18">
    <location>
        <begin position="373"/>
        <end position="401"/>
    </location>
</feature>
<dbReference type="Gene3D" id="3.30.470.30">
    <property type="entry name" value="DNA ligase/mRNA capping enzyme"/>
    <property type="match status" value="1"/>
</dbReference>
<evidence type="ECO:0000256" key="1">
    <source>
        <dbReference type="ARBA" id="ARBA00004123"/>
    </source>
</evidence>
<dbReference type="InterPro" id="IPR001339">
    <property type="entry name" value="mRNA_cap_enzyme_adenylation"/>
</dbReference>
<dbReference type="GO" id="GO:0005524">
    <property type="term" value="F:ATP binding"/>
    <property type="evidence" value="ECO:0007669"/>
    <property type="project" value="InterPro"/>
</dbReference>
<feature type="compositionally biased region" description="Basic and acidic residues" evidence="18">
    <location>
        <begin position="390"/>
        <end position="401"/>
    </location>
</feature>
<dbReference type="SUPFAM" id="SSF50249">
    <property type="entry name" value="Nucleic acid-binding proteins"/>
    <property type="match status" value="1"/>
</dbReference>
<keyword evidence="5 16" id="KW-0507">mRNA processing</keyword>
<keyword evidence="10 16" id="KW-0342">GTP-binding</keyword>
<evidence type="ECO:0000313" key="22">
    <source>
        <dbReference type="Proteomes" id="UP000761534"/>
    </source>
</evidence>
<keyword evidence="8 16" id="KW-0547">Nucleotide-binding</keyword>
<comment type="function">
    <text evidence="16">Second step of mRNA capping. Transfer of the GMP moiety of GTP to the 5'-end of RNA via an enzyme-GMP covalent reaction intermediate.</text>
</comment>
<evidence type="ECO:0000256" key="8">
    <source>
        <dbReference type="ARBA" id="ARBA00022741"/>
    </source>
</evidence>
<dbReference type="EC" id="2.7.7.50" evidence="3 16"/>
<evidence type="ECO:0000256" key="2">
    <source>
        <dbReference type="ARBA" id="ARBA00010237"/>
    </source>
</evidence>
<dbReference type="GO" id="GO:0004484">
    <property type="term" value="F:mRNA guanylyltransferase activity"/>
    <property type="evidence" value="ECO:0007669"/>
    <property type="project" value="UniProtKB-EC"/>
</dbReference>
<evidence type="ECO:0000256" key="5">
    <source>
        <dbReference type="ARBA" id="ARBA00022664"/>
    </source>
</evidence>
<comment type="catalytic activity">
    <reaction evidence="14">
        <text>a 5'-end diphospho-ribonucleoside in mRNA + GTP + H(+) = a 5'-end (5'-triphosphoguanosine)-ribonucleoside in mRNA + diphosphate</text>
        <dbReference type="Rhea" id="RHEA:67012"/>
        <dbReference type="Rhea" id="RHEA-COMP:17165"/>
        <dbReference type="Rhea" id="RHEA-COMP:17166"/>
        <dbReference type="ChEBI" id="CHEBI:15378"/>
        <dbReference type="ChEBI" id="CHEBI:33019"/>
        <dbReference type="ChEBI" id="CHEBI:37565"/>
        <dbReference type="ChEBI" id="CHEBI:167616"/>
        <dbReference type="ChEBI" id="CHEBI:167617"/>
        <dbReference type="EC" id="2.7.7.50"/>
    </reaction>
    <physiologicalReaction direction="left-to-right" evidence="14">
        <dbReference type="Rhea" id="RHEA:67013"/>
    </physiologicalReaction>
</comment>
<dbReference type="Pfam" id="PF03919">
    <property type="entry name" value="mRNA_cap_C"/>
    <property type="match status" value="1"/>
</dbReference>
<comment type="subunit">
    <text evidence="15">Heterodimer. The mRNA-capping enzyme is composed of two separate chains alpha and beta, respectively a mRNA guanylyltransferase and an mRNA 5'-triphosphate monophosphatase.</text>
</comment>
<dbReference type="VEuPathDB" id="FungiDB:TRICI_000697"/>
<dbReference type="InterPro" id="IPR013846">
    <property type="entry name" value="mRNA_cap_enzyme_C"/>
</dbReference>
<organism evidence="21 22">
    <name type="scientific">Trichomonascus ciferrii</name>
    <dbReference type="NCBI Taxonomy" id="44093"/>
    <lineage>
        <taxon>Eukaryota</taxon>
        <taxon>Fungi</taxon>
        <taxon>Dikarya</taxon>
        <taxon>Ascomycota</taxon>
        <taxon>Saccharomycotina</taxon>
        <taxon>Dipodascomycetes</taxon>
        <taxon>Dipodascales</taxon>
        <taxon>Trichomonascaceae</taxon>
        <taxon>Trichomonascus</taxon>
        <taxon>Trichomonascus ciferrii complex</taxon>
    </lineage>
</organism>